<evidence type="ECO:0000313" key="2">
    <source>
        <dbReference type="EMBL" id="KAL3640796.1"/>
    </source>
</evidence>
<feature type="transmembrane region" description="Helical" evidence="1">
    <location>
        <begin position="124"/>
        <end position="145"/>
    </location>
</feature>
<dbReference type="PANTHER" id="PTHR33918">
    <property type="entry name" value="OS01G0704200 PROTEIN"/>
    <property type="match status" value="1"/>
</dbReference>
<organism evidence="2 3">
    <name type="scientific">Castilleja foliolosa</name>
    <dbReference type="NCBI Taxonomy" id="1961234"/>
    <lineage>
        <taxon>Eukaryota</taxon>
        <taxon>Viridiplantae</taxon>
        <taxon>Streptophyta</taxon>
        <taxon>Embryophyta</taxon>
        <taxon>Tracheophyta</taxon>
        <taxon>Spermatophyta</taxon>
        <taxon>Magnoliopsida</taxon>
        <taxon>eudicotyledons</taxon>
        <taxon>Gunneridae</taxon>
        <taxon>Pentapetalae</taxon>
        <taxon>asterids</taxon>
        <taxon>lamiids</taxon>
        <taxon>Lamiales</taxon>
        <taxon>Orobanchaceae</taxon>
        <taxon>Pedicularideae</taxon>
        <taxon>Castillejinae</taxon>
        <taxon>Castilleja</taxon>
    </lineage>
</organism>
<keyword evidence="1" id="KW-0472">Membrane</keyword>
<comment type="caution">
    <text evidence="2">The sequence shown here is derived from an EMBL/GenBank/DDBJ whole genome shotgun (WGS) entry which is preliminary data.</text>
</comment>
<evidence type="ECO:0000256" key="1">
    <source>
        <dbReference type="SAM" id="Phobius"/>
    </source>
</evidence>
<proteinExistence type="predicted"/>
<feature type="transmembrane region" description="Helical" evidence="1">
    <location>
        <begin position="6"/>
        <end position="23"/>
    </location>
</feature>
<reference evidence="3" key="1">
    <citation type="journal article" date="2024" name="IScience">
        <title>Strigolactones Initiate the Formation of Haustorium-like Structures in Castilleja.</title>
        <authorList>
            <person name="Buerger M."/>
            <person name="Peterson D."/>
            <person name="Chory J."/>
        </authorList>
    </citation>
    <scope>NUCLEOTIDE SEQUENCE [LARGE SCALE GENOMIC DNA]</scope>
</reference>
<dbReference type="PANTHER" id="PTHR33918:SF4">
    <property type="entry name" value="ABC-2 TYPE TRANSPORTER DOMAIN-CONTAINING PROTEIN"/>
    <property type="match status" value="1"/>
</dbReference>
<evidence type="ECO:0000313" key="3">
    <source>
        <dbReference type="Proteomes" id="UP001632038"/>
    </source>
</evidence>
<keyword evidence="1" id="KW-1133">Transmembrane helix</keyword>
<accession>A0ABD3DIP6</accession>
<feature type="transmembrane region" description="Helical" evidence="1">
    <location>
        <begin position="44"/>
        <end position="65"/>
    </location>
</feature>
<name>A0ABD3DIP6_9LAMI</name>
<dbReference type="Proteomes" id="UP001632038">
    <property type="component" value="Unassembled WGS sequence"/>
</dbReference>
<dbReference type="AlphaFoldDB" id="A0ABD3DIP6"/>
<dbReference type="EMBL" id="JAVIJP010000017">
    <property type="protein sequence ID" value="KAL3640796.1"/>
    <property type="molecule type" value="Genomic_DNA"/>
</dbReference>
<keyword evidence="1" id="KW-0812">Transmembrane</keyword>
<gene>
    <name evidence="2" type="ORF">CASFOL_015764</name>
</gene>
<feature type="transmembrane region" description="Helical" evidence="1">
    <location>
        <begin position="71"/>
        <end position="90"/>
    </location>
</feature>
<protein>
    <submittedName>
        <fullName evidence="2">Uncharacterized protein</fullName>
    </submittedName>
</protein>
<keyword evidence="3" id="KW-1185">Reference proteome</keyword>
<sequence>MKGESFTFFYAGLAMFLFVTEHVQKPYFKFSPRRWNFIIGLKGYITSAFFIMGFKVFSPIIAVYVTWNESLYWPLLPIIFEYIGYIYQLTRAANFIEKSIYGMRDASVTPAVLDRTGALISMIVTFRILGIVCLWSLLTFLLRLFPSRPVAENY</sequence>